<reference evidence="2" key="1">
    <citation type="submission" date="2023-07" db="EMBL/GenBank/DDBJ databases">
        <title>Black Yeasts Isolated from many extreme environments.</title>
        <authorList>
            <person name="Coleine C."/>
            <person name="Stajich J.E."/>
            <person name="Selbmann L."/>
        </authorList>
    </citation>
    <scope>NUCLEOTIDE SEQUENCE</scope>
    <source>
        <strain evidence="2">CCFEE 5485</strain>
    </source>
</reference>
<name>A0AAE0WNY8_9PEZI</name>
<gene>
    <name evidence="2" type="ORF">LTR78_004806</name>
</gene>
<protein>
    <submittedName>
        <fullName evidence="2">Uncharacterized protein</fullName>
    </submittedName>
</protein>
<feature type="compositionally biased region" description="Basic and acidic residues" evidence="1">
    <location>
        <begin position="324"/>
        <end position="333"/>
    </location>
</feature>
<feature type="compositionally biased region" description="Polar residues" evidence="1">
    <location>
        <begin position="314"/>
        <end position="323"/>
    </location>
</feature>
<feature type="compositionally biased region" description="Basic and acidic residues" evidence="1">
    <location>
        <begin position="287"/>
        <end position="297"/>
    </location>
</feature>
<sequence>MLKLCDLDNSQLESKDRTPWLIVKDPFDYGYEPGNEIGALQPLKSEHIDIDRPQDWVPLNWMHEKQTQPLENGPVYPPTGAQFRVLINQAASVLVATISTTPDNLKHPLPIEQRVPLKRWSDMAYLSWEILMYQTDARTKLAPPERIIRLNIYTTKTRQAIAHVLGGQMKEYPGQVFDARSEEGMMLMGTPHGKGVAYFLFQHKHFMGVWTIDQIQVWDSVGHVPGSDGVGRWPSMAFYFKPVVSDFRSIDGKMLKSTGPKGEGDVGEESGGQGREQESSREQQGMDDVRPGTEELQRVSSSIGAEQVGGSAYQAGQESSTPEPEQRKGDGSRWQKLKSTFSKKKDGSGIS</sequence>
<dbReference type="EMBL" id="JAUTXT010000015">
    <property type="protein sequence ID" value="KAK3675296.1"/>
    <property type="molecule type" value="Genomic_DNA"/>
</dbReference>
<comment type="caution">
    <text evidence="2">The sequence shown here is derived from an EMBL/GenBank/DDBJ whole genome shotgun (WGS) entry which is preliminary data.</text>
</comment>
<evidence type="ECO:0000313" key="3">
    <source>
        <dbReference type="Proteomes" id="UP001274830"/>
    </source>
</evidence>
<proteinExistence type="predicted"/>
<feature type="region of interest" description="Disordered" evidence="1">
    <location>
        <begin position="254"/>
        <end position="351"/>
    </location>
</feature>
<organism evidence="2 3">
    <name type="scientific">Recurvomyces mirabilis</name>
    <dbReference type="NCBI Taxonomy" id="574656"/>
    <lineage>
        <taxon>Eukaryota</taxon>
        <taxon>Fungi</taxon>
        <taxon>Dikarya</taxon>
        <taxon>Ascomycota</taxon>
        <taxon>Pezizomycotina</taxon>
        <taxon>Dothideomycetes</taxon>
        <taxon>Dothideomycetidae</taxon>
        <taxon>Mycosphaerellales</taxon>
        <taxon>Teratosphaeriaceae</taxon>
        <taxon>Recurvomyces</taxon>
    </lineage>
</organism>
<dbReference type="Proteomes" id="UP001274830">
    <property type="component" value="Unassembled WGS sequence"/>
</dbReference>
<evidence type="ECO:0000256" key="1">
    <source>
        <dbReference type="SAM" id="MobiDB-lite"/>
    </source>
</evidence>
<evidence type="ECO:0000313" key="2">
    <source>
        <dbReference type="EMBL" id="KAK3675296.1"/>
    </source>
</evidence>
<dbReference type="AlphaFoldDB" id="A0AAE0WNY8"/>
<accession>A0AAE0WNY8</accession>
<keyword evidence="3" id="KW-1185">Reference proteome</keyword>